<reference evidence="2" key="1">
    <citation type="journal article" date="2022" name="Mol. Ecol. Resour.">
        <title>The genomes of chicory, endive, great burdock and yacon provide insights into Asteraceae palaeo-polyploidization history and plant inulin production.</title>
        <authorList>
            <person name="Fan W."/>
            <person name="Wang S."/>
            <person name="Wang H."/>
            <person name="Wang A."/>
            <person name="Jiang F."/>
            <person name="Liu H."/>
            <person name="Zhao H."/>
            <person name="Xu D."/>
            <person name="Zhang Y."/>
        </authorList>
    </citation>
    <scope>NUCLEOTIDE SEQUENCE [LARGE SCALE GENOMIC DNA]</scope>
    <source>
        <strain evidence="2">cv. Yunnan</strain>
    </source>
</reference>
<name>A0ACB9K8Q4_9ASTR</name>
<comment type="caution">
    <text evidence="1">The sequence shown here is derived from an EMBL/GenBank/DDBJ whole genome shotgun (WGS) entry which is preliminary data.</text>
</comment>
<gene>
    <name evidence="1" type="ORF">L1987_02799</name>
</gene>
<dbReference type="EMBL" id="CM042018">
    <property type="protein sequence ID" value="KAI3828691.1"/>
    <property type="molecule type" value="Genomic_DNA"/>
</dbReference>
<accession>A0ACB9K8Q4</accession>
<organism evidence="1 2">
    <name type="scientific">Smallanthus sonchifolius</name>
    <dbReference type="NCBI Taxonomy" id="185202"/>
    <lineage>
        <taxon>Eukaryota</taxon>
        <taxon>Viridiplantae</taxon>
        <taxon>Streptophyta</taxon>
        <taxon>Embryophyta</taxon>
        <taxon>Tracheophyta</taxon>
        <taxon>Spermatophyta</taxon>
        <taxon>Magnoliopsida</taxon>
        <taxon>eudicotyledons</taxon>
        <taxon>Gunneridae</taxon>
        <taxon>Pentapetalae</taxon>
        <taxon>asterids</taxon>
        <taxon>campanulids</taxon>
        <taxon>Asterales</taxon>
        <taxon>Asteraceae</taxon>
        <taxon>Asteroideae</taxon>
        <taxon>Heliantheae alliance</taxon>
        <taxon>Millerieae</taxon>
        <taxon>Smallanthus</taxon>
    </lineage>
</organism>
<reference evidence="1 2" key="2">
    <citation type="journal article" date="2022" name="Mol. Ecol. Resour.">
        <title>The genomes of chicory, endive, great burdock and yacon provide insights into Asteraceae paleo-polyploidization history and plant inulin production.</title>
        <authorList>
            <person name="Fan W."/>
            <person name="Wang S."/>
            <person name="Wang H."/>
            <person name="Wang A."/>
            <person name="Jiang F."/>
            <person name="Liu H."/>
            <person name="Zhao H."/>
            <person name="Xu D."/>
            <person name="Zhang Y."/>
        </authorList>
    </citation>
    <scope>NUCLEOTIDE SEQUENCE [LARGE SCALE GENOMIC DNA]</scope>
    <source>
        <strain evidence="2">cv. Yunnan</strain>
        <tissue evidence="1">Leaves</tissue>
    </source>
</reference>
<keyword evidence="2" id="KW-1185">Reference proteome</keyword>
<evidence type="ECO:0000313" key="2">
    <source>
        <dbReference type="Proteomes" id="UP001056120"/>
    </source>
</evidence>
<sequence length="152" mass="18004">MLISNNHLDQKLNGKGLETEEREFYTLKPTSTDYKHTIYNKYTKEGEDDDNINLTQSGFYDDTVNRPHKKEIYNQHHGFDPKMGSSAKKPWNRNSKHHHRIESVVDRLKLLEEIHTYGDTIKCGNMDKRFEKVLNQVVNFLVSKILLQDWRL</sequence>
<dbReference type="Proteomes" id="UP001056120">
    <property type="component" value="Linkage Group LG01"/>
</dbReference>
<evidence type="ECO:0000313" key="1">
    <source>
        <dbReference type="EMBL" id="KAI3828691.1"/>
    </source>
</evidence>
<protein>
    <submittedName>
        <fullName evidence="1">Uncharacterized protein</fullName>
    </submittedName>
</protein>
<proteinExistence type="predicted"/>